<dbReference type="Proteomes" id="UP001303760">
    <property type="component" value="Unassembled WGS sequence"/>
</dbReference>
<name>A0AAN7CD36_9PEZI</name>
<feature type="compositionally biased region" description="Low complexity" evidence="1">
    <location>
        <begin position="453"/>
        <end position="466"/>
    </location>
</feature>
<gene>
    <name evidence="2" type="ORF">C8A03DRAFT_43012</name>
</gene>
<feature type="compositionally biased region" description="Pro residues" evidence="1">
    <location>
        <begin position="507"/>
        <end position="516"/>
    </location>
</feature>
<evidence type="ECO:0000256" key="1">
    <source>
        <dbReference type="SAM" id="MobiDB-lite"/>
    </source>
</evidence>
<comment type="caution">
    <text evidence="2">The sequence shown here is derived from an EMBL/GenBank/DDBJ whole genome shotgun (WGS) entry which is preliminary data.</text>
</comment>
<sequence>MDTMMPMGFVGNTREIYAEVASYPVVPPEKIKQYWTAYTTTFRRLSDPRAFRLENFWFHVWASERLRNLSGPTLAKLFEEFSNGPTLVPLPSPVGRYAGTKTSGPGQRRTGEHNPEAAQRHRDRSGQGSAPAEIRKAPTPSSSRPPPPHPILKKTRGPSVSGRRPTARFVLPLGSGDEAGQDGGAIPTSTAASASEMPPHSRPSSAEQNEIGVALTAPTAINETPSPQELHESTCSPAPRPVVSQEEMRPSSTSPATTGRKIVATTAASRKKPVIVRRPSSQSSAGSDSGSRVTGFVTGSRRSGSRRPIPTPSQLLGPGSLSPQTRDLGMSAKAAGKRPAKIAASNRSSPQGAAAQVGRDVEEAVVAQEAQPDPGLQRRSTWDMRDSITSQEAAQRRQAAVRLVPRAQPSAPVAGFVVDQTSGYGAPPLLRSHSSNAAVPPRLREPGVAVLPSEATSSVATSTATARGQFDSETVTLEPFVPEARDIPDRVLFASQPSSSVLHPKFTPTPPNPTSPIPFGRSRSELTLLLERAKSRKHDGS</sequence>
<evidence type="ECO:0000313" key="2">
    <source>
        <dbReference type="EMBL" id="KAK4239321.1"/>
    </source>
</evidence>
<feature type="region of interest" description="Disordered" evidence="1">
    <location>
        <begin position="449"/>
        <end position="471"/>
    </location>
</feature>
<reference evidence="2" key="2">
    <citation type="submission" date="2023-05" db="EMBL/GenBank/DDBJ databases">
        <authorList>
            <consortium name="Lawrence Berkeley National Laboratory"/>
            <person name="Steindorff A."/>
            <person name="Hensen N."/>
            <person name="Bonometti L."/>
            <person name="Westerberg I."/>
            <person name="Brannstrom I.O."/>
            <person name="Guillou S."/>
            <person name="Cros-Aarteil S."/>
            <person name="Calhoun S."/>
            <person name="Haridas S."/>
            <person name="Kuo A."/>
            <person name="Mondo S."/>
            <person name="Pangilinan J."/>
            <person name="Riley R."/>
            <person name="Labutti K."/>
            <person name="Andreopoulos B."/>
            <person name="Lipzen A."/>
            <person name="Chen C."/>
            <person name="Yanf M."/>
            <person name="Daum C."/>
            <person name="Ng V."/>
            <person name="Clum A."/>
            <person name="Ohm R."/>
            <person name="Martin F."/>
            <person name="Silar P."/>
            <person name="Natvig D."/>
            <person name="Lalanne C."/>
            <person name="Gautier V."/>
            <person name="Ament-Velasquez S.L."/>
            <person name="Kruys A."/>
            <person name="Hutchinson M.I."/>
            <person name="Powell A.J."/>
            <person name="Barry K."/>
            <person name="Miller A.N."/>
            <person name="Grigoriev I.V."/>
            <person name="Debuchy R."/>
            <person name="Gladieux P."/>
            <person name="Thoren M.H."/>
            <person name="Johannesson H."/>
        </authorList>
    </citation>
    <scope>NUCLEOTIDE SEQUENCE</scope>
    <source>
        <strain evidence="2">CBS 532.94</strain>
    </source>
</reference>
<proteinExistence type="predicted"/>
<feature type="region of interest" description="Disordered" evidence="1">
    <location>
        <begin position="499"/>
        <end position="522"/>
    </location>
</feature>
<accession>A0AAN7CD36</accession>
<feature type="compositionally biased region" description="Basic and acidic residues" evidence="1">
    <location>
        <begin position="109"/>
        <end position="120"/>
    </location>
</feature>
<dbReference type="EMBL" id="MU860066">
    <property type="protein sequence ID" value="KAK4239321.1"/>
    <property type="molecule type" value="Genomic_DNA"/>
</dbReference>
<feature type="compositionally biased region" description="Low complexity" evidence="1">
    <location>
        <begin position="280"/>
        <end position="308"/>
    </location>
</feature>
<evidence type="ECO:0000313" key="3">
    <source>
        <dbReference type="Proteomes" id="UP001303760"/>
    </source>
</evidence>
<keyword evidence="3" id="KW-1185">Reference proteome</keyword>
<protein>
    <submittedName>
        <fullName evidence="2">Uncharacterized protein</fullName>
    </submittedName>
</protein>
<reference evidence="2" key="1">
    <citation type="journal article" date="2023" name="Mol. Phylogenet. Evol.">
        <title>Genome-scale phylogeny and comparative genomics of the fungal order Sordariales.</title>
        <authorList>
            <person name="Hensen N."/>
            <person name="Bonometti L."/>
            <person name="Westerberg I."/>
            <person name="Brannstrom I.O."/>
            <person name="Guillou S."/>
            <person name="Cros-Aarteil S."/>
            <person name="Calhoun S."/>
            <person name="Haridas S."/>
            <person name="Kuo A."/>
            <person name="Mondo S."/>
            <person name="Pangilinan J."/>
            <person name="Riley R."/>
            <person name="LaButti K."/>
            <person name="Andreopoulos B."/>
            <person name="Lipzen A."/>
            <person name="Chen C."/>
            <person name="Yan M."/>
            <person name="Daum C."/>
            <person name="Ng V."/>
            <person name="Clum A."/>
            <person name="Steindorff A."/>
            <person name="Ohm R.A."/>
            <person name="Martin F."/>
            <person name="Silar P."/>
            <person name="Natvig D.O."/>
            <person name="Lalanne C."/>
            <person name="Gautier V."/>
            <person name="Ament-Velasquez S.L."/>
            <person name="Kruys A."/>
            <person name="Hutchinson M.I."/>
            <person name="Powell A.J."/>
            <person name="Barry K."/>
            <person name="Miller A.N."/>
            <person name="Grigoriev I.V."/>
            <person name="Debuchy R."/>
            <person name="Gladieux P."/>
            <person name="Hiltunen Thoren M."/>
            <person name="Johannesson H."/>
        </authorList>
    </citation>
    <scope>NUCLEOTIDE SEQUENCE</scope>
    <source>
        <strain evidence="2">CBS 532.94</strain>
    </source>
</reference>
<feature type="region of interest" description="Disordered" evidence="1">
    <location>
        <begin position="89"/>
        <end position="396"/>
    </location>
</feature>
<organism evidence="2 3">
    <name type="scientific">Achaetomium macrosporum</name>
    <dbReference type="NCBI Taxonomy" id="79813"/>
    <lineage>
        <taxon>Eukaryota</taxon>
        <taxon>Fungi</taxon>
        <taxon>Dikarya</taxon>
        <taxon>Ascomycota</taxon>
        <taxon>Pezizomycotina</taxon>
        <taxon>Sordariomycetes</taxon>
        <taxon>Sordariomycetidae</taxon>
        <taxon>Sordariales</taxon>
        <taxon>Chaetomiaceae</taxon>
        <taxon>Achaetomium</taxon>
    </lineage>
</organism>
<dbReference type="AlphaFoldDB" id="A0AAN7CD36"/>